<dbReference type="PANTHER" id="PTHR46230">
    <property type="match status" value="1"/>
</dbReference>
<evidence type="ECO:0000313" key="3">
    <source>
        <dbReference type="Proteomes" id="UP000321337"/>
    </source>
</evidence>
<dbReference type="InterPro" id="IPR002634">
    <property type="entry name" value="BolA"/>
</dbReference>
<dbReference type="SUPFAM" id="SSF82657">
    <property type="entry name" value="BolA-like"/>
    <property type="match status" value="1"/>
</dbReference>
<accession>A0A512LB25</accession>
<gene>
    <name evidence="2" type="ORF">TPL01_28280</name>
</gene>
<comment type="caution">
    <text evidence="2">The sequence shown here is derived from an EMBL/GenBank/DDBJ whole genome shotgun (WGS) entry which is preliminary data.</text>
</comment>
<dbReference type="GO" id="GO:0016226">
    <property type="term" value="P:iron-sulfur cluster assembly"/>
    <property type="evidence" value="ECO:0007669"/>
    <property type="project" value="TreeGrafter"/>
</dbReference>
<reference evidence="2 3" key="1">
    <citation type="submission" date="2019-07" db="EMBL/GenBank/DDBJ databases">
        <title>Whole genome shotgun sequence of Thiobacillus plumbophilus NBRC 107929.</title>
        <authorList>
            <person name="Hosoyama A."/>
            <person name="Uohara A."/>
            <person name="Ohji S."/>
            <person name="Ichikawa N."/>
        </authorList>
    </citation>
    <scope>NUCLEOTIDE SEQUENCE [LARGE SCALE GENOMIC DNA]</scope>
    <source>
        <strain evidence="2 3">NBRC 107929</strain>
    </source>
</reference>
<dbReference type="RefSeq" id="WP_147074652.1">
    <property type="nucleotide sequence ID" value="NZ_AP021884.1"/>
</dbReference>
<dbReference type="OrthoDB" id="5296536at2"/>
<keyword evidence="3" id="KW-1185">Reference proteome</keyword>
<dbReference type="PIRSF" id="PIRSF003113">
    <property type="entry name" value="BolA"/>
    <property type="match status" value="1"/>
</dbReference>
<evidence type="ECO:0000256" key="1">
    <source>
        <dbReference type="RuleBase" id="RU003860"/>
    </source>
</evidence>
<protein>
    <submittedName>
        <fullName evidence="2">BolA family transcriptional regulator</fullName>
    </submittedName>
</protein>
<proteinExistence type="inferred from homology"/>
<dbReference type="AlphaFoldDB" id="A0A512LB25"/>
<organism evidence="2 3">
    <name type="scientific">Sulfuriferula plumbiphila</name>
    <dbReference type="NCBI Taxonomy" id="171865"/>
    <lineage>
        <taxon>Bacteria</taxon>
        <taxon>Pseudomonadati</taxon>
        <taxon>Pseudomonadota</taxon>
        <taxon>Betaproteobacteria</taxon>
        <taxon>Nitrosomonadales</taxon>
        <taxon>Sulfuricellaceae</taxon>
        <taxon>Sulfuriferula</taxon>
    </lineage>
</organism>
<dbReference type="Pfam" id="PF01722">
    <property type="entry name" value="BolA"/>
    <property type="match status" value="1"/>
</dbReference>
<comment type="similarity">
    <text evidence="1">Belongs to the BolA/IbaG family.</text>
</comment>
<dbReference type="Proteomes" id="UP000321337">
    <property type="component" value="Unassembled WGS sequence"/>
</dbReference>
<dbReference type="EMBL" id="BKAD01000035">
    <property type="protein sequence ID" value="GEP31690.1"/>
    <property type="molecule type" value="Genomic_DNA"/>
</dbReference>
<evidence type="ECO:0000313" key="2">
    <source>
        <dbReference type="EMBL" id="GEP31690.1"/>
    </source>
</evidence>
<dbReference type="PANTHER" id="PTHR46230:SF7">
    <property type="entry name" value="BOLA-LIKE PROTEIN 1"/>
    <property type="match status" value="1"/>
</dbReference>
<dbReference type="InterPro" id="IPR036065">
    <property type="entry name" value="BolA-like_sf"/>
</dbReference>
<sequence length="87" mass="9682">MNVIELMRDRLALLQVEHLDIEDESAQHAGHAGARSGGGHYRLHIVSAAFKGKTTLARHRMVYDALGELMHHQIHALSITAHTPEEL</sequence>
<name>A0A512LB25_9PROT</name>
<dbReference type="Gene3D" id="3.30.300.90">
    <property type="entry name" value="BolA-like"/>
    <property type="match status" value="1"/>
</dbReference>